<proteinExistence type="predicted"/>
<sequence length="166" mass="17807">MKLEDGTNDEHVMKPREVGNSSPMGLFAFGCTTFMYALYLIQVGNITNSNAGLGVALVYGGGLQILAGMWEIYSGKTFPATVSCTYGAFWISFGIIYFPNAGIIASYNGDQAMFGKAVSIYLIPWTTTYVATLTFIFVVLEFIALVIANYTGIGAWTRVGGSLGGK</sequence>
<dbReference type="EMBL" id="CAJVQC010014670">
    <property type="protein sequence ID" value="CAG8659403.1"/>
    <property type="molecule type" value="Genomic_DNA"/>
</dbReference>
<accession>A0ACA9NMK4</accession>
<reference evidence="1" key="1">
    <citation type="submission" date="2021-06" db="EMBL/GenBank/DDBJ databases">
        <authorList>
            <person name="Kallberg Y."/>
            <person name="Tangrot J."/>
            <person name="Rosling A."/>
        </authorList>
    </citation>
    <scope>NUCLEOTIDE SEQUENCE</scope>
    <source>
        <strain evidence="1">MA461A</strain>
    </source>
</reference>
<dbReference type="Proteomes" id="UP000789920">
    <property type="component" value="Unassembled WGS sequence"/>
</dbReference>
<organism evidence="1 2">
    <name type="scientific">Racocetra persica</name>
    <dbReference type="NCBI Taxonomy" id="160502"/>
    <lineage>
        <taxon>Eukaryota</taxon>
        <taxon>Fungi</taxon>
        <taxon>Fungi incertae sedis</taxon>
        <taxon>Mucoromycota</taxon>
        <taxon>Glomeromycotina</taxon>
        <taxon>Glomeromycetes</taxon>
        <taxon>Diversisporales</taxon>
        <taxon>Gigasporaceae</taxon>
        <taxon>Racocetra</taxon>
    </lineage>
</organism>
<name>A0ACA9NMK4_9GLOM</name>
<evidence type="ECO:0000313" key="2">
    <source>
        <dbReference type="Proteomes" id="UP000789920"/>
    </source>
</evidence>
<protein>
    <submittedName>
        <fullName evidence="1">25845_t:CDS:1</fullName>
    </submittedName>
</protein>
<gene>
    <name evidence="1" type="ORF">RPERSI_LOCUS8210</name>
</gene>
<keyword evidence="2" id="KW-1185">Reference proteome</keyword>
<evidence type="ECO:0000313" key="1">
    <source>
        <dbReference type="EMBL" id="CAG8659403.1"/>
    </source>
</evidence>
<comment type="caution">
    <text evidence="1">The sequence shown here is derived from an EMBL/GenBank/DDBJ whole genome shotgun (WGS) entry which is preliminary data.</text>
</comment>